<dbReference type="Proteomes" id="UP000203313">
    <property type="component" value="Segment"/>
</dbReference>
<protein>
    <submittedName>
        <fullName evidence="1">Uncharacterized protein</fullName>
    </submittedName>
</protein>
<dbReference type="KEGG" id="vg:30310417"/>
<evidence type="ECO:0000313" key="1">
    <source>
        <dbReference type="EMBL" id="ANH50875.1"/>
    </source>
</evidence>
<dbReference type="OrthoDB" id="15568at10239"/>
<name>A0A173GCE0_9CAUD</name>
<dbReference type="RefSeq" id="YP_009322238.1">
    <property type="nucleotide sequence ID" value="NC_031918.1"/>
</dbReference>
<accession>A0A173GCE0</accession>
<dbReference type="GeneID" id="30310417"/>
<dbReference type="EMBL" id="KX017520">
    <property type="protein sequence ID" value="ANH50875.1"/>
    <property type="molecule type" value="Genomic_DNA"/>
</dbReference>
<organism evidence="1 2">
    <name type="scientific">Salmonella phage 64795_sal3</name>
    <dbReference type="NCBI Taxonomy" id="1813769"/>
    <lineage>
        <taxon>Viruses</taxon>
        <taxon>Duplodnaviria</taxon>
        <taxon>Heunggongvirae</taxon>
        <taxon>Uroviricota</taxon>
        <taxon>Caudoviricetes</taxon>
        <taxon>Saltrevirus</taxon>
        <taxon>Saltrevirus sv64795sal3</taxon>
    </lineage>
</organism>
<reference evidence="1 2" key="1">
    <citation type="submission" date="2016-04" db="EMBL/GenBank/DDBJ databases">
        <title>Complete Genome Sequences of three Siphoviridae Bacteriophages infecting Salmonella enterica enterica subsp. Enteridis.</title>
        <authorList>
            <person name="Paradiso R."/>
            <person name="Lombardi S."/>
            <person name="Iodice M.G."/>
            <person name="Riccardi M.G."/>
            <person name="Orsini M."/>
            <person name="Bolletti Censi S."/>
            <person name="Galiero G."/>
            <person name="Borriello G."/>
        </authorList>
    </citation>
    <scope>NUCLEOTIDE SEQUENCE [LARGE SCALE GENOMIC DNA]</scope>
</reference>
<keyword evidence="2" id="KW-1185">Reference proteome</keyword>
<sequence length="115" mass="12645">MQMTSLANWSYTQPCTIWHKSGTDKYGKPTFDAPVSIMCDYGFNDDVSTDAKGNEIVQKNTFWTEYTGAKVGDYIMIGTVTEADPLAAGANQILNVINYGSTFNRAEPPDFALVT</sequence>
<evidence type="ECO:0000313" key="2">
    <source>
        <dbReference type="Proteomes" id="UP000203313"/>
    </source>
</evidence>
<proteinExistence type="predicted"/>